<keyword evidence="2 6" id="KW-1003">Cell membrane</keyword>
<evidence type="ECO:0000256" key="1">
    <source>
        <dbReference type="ARBA" id="ARBA00004651"/>
    </source>
</evidence>
<name>A0A239D2T9_9BACT</name>
<dbReference type="EMBL" id="FZOC01000010">
    <property type="protein sequence ID" value="SNS26134.1"/>
    <property type="molecule type" value="Genomic_DNA"/>
</dbReference>
<evidence type="ECO:0000313" key="9">
    <source>
        <dbReference type="Proteomes" id="UP000198324"/>
    </source>
</evidence>
<feature type="transmembrane region" description="Helical" evidence="6">
    <location>
        <begin position="84"/>
        <end position="101"/>
    </location>
</feature>
<dbReference type="Pfam" id="PF09335">
    <property type="entry name" value="VTT_dom"/>
    <property type="match status" value="1"/>
</dbReference>
<dbReference type="AlphaFoldDB" id="A0A239D2T9"/>
<feature type="transmembrane region" description="Helical" evidence="6">
    <location>
        <begin position="169"/>
        <end position="190"/>
    </location>
</feature>
<dbReference type="PANTHER" id="PTHR12677:SF59">
    <property type="entry name" value="GOLGI APPARATUS MEMBRANE PROTEIN TVP38-RELATED"/>
    <property type="match status" value="1"/>
</dbReference>
<dbReference type="InterPro" id="IPR015414">
    <property type="entry name" value="TMEM64"/>
</dbReference>
<dbReference type="InterPro" id="IPR032816">
    <property type="entry name" value="VTT_dom"/>
</dbReference>
<proteinExistence type="inferred from homology"/>
<evidence type="ECO:0000313" key="8">
    <source>
        <dbReference type="EMBL" id="SNS26134.1"/>
    </source>
</evidence>
<comment type="subcellular location">
    <subcellularLocation>
        <location evidence="1 6">Cell membrane</location>
        <topology evidence="1 6">Multi-pass membrane protein</topology>
    </subcellularLocation>
</comment>
<protein>
    <recommendedName>
        <fullName evidence="6">TVP38/TMEM64 family membrane protein</fullName>
    </recommendedName>
</protein>
<dbReference type="Proteomes" id="UP000198324">
    <property type="component" value="Unassembled WGS sequence"/>
</dbReference>
<evidence type="ECO:0000256" key="4">
    <source>
        <dbReference type="ARBA" id="ARBA00022989"/>
    </source>
</evidence>
<keyword evidence="9" id="KW-1185">Reference proteome</keyword>
<keyword evidence="4 6" id="KW-1133">Transmembrane helix</keyword>
<gene>
    <name evidence="8" type="ORF">SAMN04488503_0068</name>
</gene>
<evidence type="ECO:0000259" key="7">
    <source>
        <dbReference type="Pfam" id="PF09335"/>
    </source>
</evidence>
<feature type="domain" description="VTT" evidence="7">
    <location>
        <begin position="101"/>
        <end position="218"/>
    </location>
</feature>
<sequence length="275" mass="29852">MDNRATRSRPKPGSRTVHSQILKPWDMMNPKPSPAASRPPFAKARQVALVLLFIIFASLAWRLWDQNLLNSEGVLLAVREHPLLAPVAFIGIYALAMLFMLPTMPLNIGAGFLWGTAVGGAFSLLGSSLGATLAFSFARSAFGQPFARGFNLSLLSRLGANMEKTPWKVIAFVRLNPAVPSGVVNFLLGLTSMPLRTYVWGTILFSAPLCLVFSHLGQLTGGFMLSGDTGRLVRIVAICLGVALFLYAGRHMLSRRQGAVQQSANTNTKDTEQPR</sequence>
<evidence type="ECO:0000256" key="2">
    <source>
        <dbReference type="ARBA" id="ARBA00022475"/>
    </source>
</evidence>
<reference evidence="8 9" key="1">
    <citation type="submission" date="2017-06" db="EMBL/GenBank/DDBJ databases">
        <authorList>
            <person name="Kim H.J."/>
            <person name="Triplett B.A."/>
        </authorList>
    </citation>
    <scope>NUCLEOTIDE SEQUENCE [LARGE SCALE GENOMIC DNA]</scope>
    <source>
        <strain evidence="8 9">DSM 13116</strain>
    </source>
</reference>
<keyword evidence="5 6" id="KW-0472">Membrane</keyword>
<organism evidence="8 9">
    <name type="scientific">Humidesulfovibrio mexicanus</name>
    <dbReference type="NCBI Taxonomy" id="147047"/>
    <lineage>
        <taxon>Bacteria</taxon>
        <taxon>Pseudomonadati</taxon>
        <taxon>Thermodesulfobacteriota</taxon>
        <taxon>Desulfovibrionia</taxon>
        <taxon>Desulfovibrionales</taxon>
        <taxon>Desulfovibrionaceae</taxon>
        <taxon>Humidesulfovibrio</taxon>
    </lineage>
</organism>
<feature type="transmembrane region" description="Helical" evidence="6">
    <location>
        <begin position="197"/>
        <end position="217"/>
    </location>
</feature>
<evidence type="ECO:0000256" key="5">
    <source>
        <dbReference type="ARBA" id="ARBA00023136"/>
    </source>
</evidence>
<evidence type="ECO:0000256" key="3">
    <source>
        <dbReference type="ARBA" id="ARBA00022692"/>
    </source>
</evidence>
<accession>A0A239D2T9</accession>
<keyword evidence="3 6" id="KW-0812">Transmembrane</keyword>
<evidence type="ECO:0000256" key="6">
    <source>
        <dbReference type="RuleBase" id="RU366058"/>
    </source>
</evidence>
<feature type="transmembrane region" description="Helical" evidence="6">
    <location>
        <begin position="113"/>
        <end position="138"/>
    </location>
</feature>
<dbReference type="GO" id="GO:0005886">
    <property type="term" value="C:plasma membrane"/>
    <property type="evidence" value="ECO:0007669"/>
    <property type="project" value="UniProtKB-SubCell"/>
</dbReference>
<dbReference type="PANTHER" id="PTHR12677">
    <property type="entry name" value="GOLGI APPARATUS MEMBRANE PROTEIN TVP38-RELATED"/>
    <property type="match status" value="1"/>
</dbReference>
<feature type="transmembrane region" description="Helical" evidence="6">
    <location>
        <begin position="229"/>
        <end position="248"/>
    </location>
</feature>
<feature type="transmembrane region" description="Helical" evidence="6">
    <location>
        <begin position="47"/>
        <end position="64"/>
    </location>
</feature>
<comment type="similarity">
    <text evidence="6">Belongs to the TVP38/TMEM64 family.</text>
</comment>